<comment type="caution">
    <text evidence="1">The sequence shown here is derived from an EMBL/GenBank/DDBJ whole genome shotgun (WGS) entry which is preliminary data.</text>
</comment>
<dbReference type="PANTHER" id="PTHR34319:SF7">
    <property type="entry name" value="HNH ENDONUCLEASE DOMAIN-CONTAINING PROTEIN"/>
    <property type="match status" value="1"/>
</dbReference>
<name>A0A0D8L9D7_MORMO</name>
<dbReference type="Proteomes" id="UP000032582">
    <property type="component" value="Unassembled WGS sequence"/>
</dbReference>
<dbReference type="PANTHER" id="PTHR34319">
    <property type="entry name" value="MAJOR EXPORTED PROTEIN"/>
    <property type="match status" value="1"/>
</dbReference>
<sequence length="159" mass="17878">MANMIYLHLSGNQQGNISQGCGSPDSIGNKYQLGHENEIFVLHLNNMFSRTQNLTFSPVNFVKLLDKSTPLLANAIANNEVMEMVFSFYRTSQNGSQEKYFIVTLRQASIVNINSNYPHSADNNDAQPEETVSVKYKDIIFQHVMAGTSGYCCQEEITR</sequence>
<dbReference type="InterPro" id="IPR036624">
    <property type="entry name" value="Hcp1-lik_sf"/>
</dbReference>
<dbReference type="Gene3D" id="2.30.110.20">
    <property type="entry name" value="Hcp1-like"/>
    <property type="match status" value="1"/>
</dbReference>
<proteinExistence type="predicted"/>
<dbReference type="Pfam" id="PF05638">
    <property type="entry name" value="T6SS_HCP"/>
    <property type="match status" value="1"/>
</dbReference>
<dbReference type="InterPro" id="IPR052947">
    <property type="entry name" value="T6SS_Hcp1_domain"/>
</dbReference>
<dbReference type="AlphaFoldDB" id="A0A0D8L9D7"/>
<gene>
    <name evidence="1" type="ORF">UA45_13045</name>
</gene>
<reference evidence="1 2" key="1">
    <citation type="submission" date="2015-02" db="EMBL/GenBank/DDBJ databases">
        <title>Whole genome shotgun sequencing of cultured foodborne pathogen.</title>
        <authorList>
            <person name="Timme R."/>
            <person name="Allard M.W."/>
            <person name="Strain E."/>
            <person name="Evans P.S."/>
            <person name="Brown E."/>
        </authorList>
    </citation>
    <scope>NUCLEOTIDE SEQUENCE [LARGE SCALE GENOMIC DNA]</scope>
    <source>
        <strain evidence="1 2">GCSL-TSO-24</strain>
    </source>
</reference>
<accession>A0A0D8L9D7</accession>
<dbReference type="SUPFAM" id="SSF141452">
    <property type="entry name" value="Hcp1-like"/>
    <property type="match status" value="1"/>
</dbReference>
<evidence type="ECO:0000313" key="1">
    <source>
        <dbReference type="EMBL" id="KJF77373.1"/>
    </source>
</evidence>
<protein>
    <submittedName>
        <fullName evidence="1">Hcp</fullName>
    </submittedName>
</protein>
<dbReference type="NCBIfam" id="TIGR03344">
    <property type="entry name" value="VI_effect_Hcp1"/>
    <property type="match status" value="1"/>
</dbReference>
<dbReference type="InterPro" id="IPR008514">
    <property type="entry name" value="T6SS_Hcp"/>
</dbReference>
<dbReference type="EMBL" id="JZSH01000153">
    <property type="protein sequence ID" value="KJF77373.1"/>
    <property type="molecule type" value="Genomic_DNA"/>
</dbReference>
<dbReference type="PATRIC" id="fig|582.24.peg.4114"/>
<evidence type="ECO:0000313" key="2">
    <source>
        <dbReference type="Proteomes" id="UP000032582"/>
    </source>
</evidence>
<organism evidence="1 2">
    <name type="scientific">Morganella morganii</name>
    <name type="common">Proteus morganii</name>
    <dbReference type="NCBI Taxonomy" id="582"/>
    <lineage>
        <taxon>Bacteria</taxon>
        <taxon>Pseudomonadati</taxon>
        <taxon>Pseudomonadota</taxon>
        <taxon>Gammaproteobacteria</taxon>
        <taxon>Enterobacterales</taxon>
        <taxon>Morganellaceae</taxon>
        <taxon>Morganella</taxon>
    </lineage>
</organism>